<dbReference type="Gene3D" id="2.60.40.1180">
    <property type="entry name" value="Golgi alpha-mannosidase II"/>
    <property type="match status" value="1"/>
</dbReference>
<dbReference type="PANTHER" id="PTHR43053">
    <property type="entry name" value="GLYCOSIDASE FAMILY 31"/>
    <property type="match status" value="1"/>
</dbReference>
<dbReference type="Pfam" id="PF16875">
    <property type="entry name" value="Glyco_hydro_36N"/>
    <property type="match status" value="1"/>
</dbReference>
<feature type="binding site" evidence="7">
    <location>
        <begin position="349"/>
        <end position="350"/>
    </location>
    <ligand>
        <name>substrate</name>
    </ligand>
</feature>
<comment type="similarity">
    <text evidence="5">Belongs to the glycosyl hydrolase.</text>
</comment>
<feature type="domain" description="Glycosyl hydrolase family 36 N-terminal" evidence="10">
    <location>
        <begin position="61"/>
        <end position="262"/>
    </location>
</feature>
<dbReference type="GO" id="GO:0004557">
    <property type="term" value="F:alpha-galactosidase activity"/>
    <property type="evidence" value="ECO:0007669"/>
    <property type="project" value="UniProtKB-UniRule"/>
</dbReference>
<dbReference type="InterPro" id="IPR031705">
    <property type="entry name" value="Glyco_hydro_36_C"/>
</dbReference>
<gene>
    <name evidence="11" type="ORF">HMPREF1535_01600</name>
</gene>
<evidence type="ECO:0000313" key="11">
    <source>
        <dbReference type="EMBL" id="KKB56948.1"/>
    </source>
</evidence>
<dbReference type="Gene3D" id="2.70.98.60">
    <property type="entry name" value="alpha-galactosidase from lactobacil brevis"/>
    <property type="match status" value="1"/>
</dbReference>
<keyword evidence="4 5" id="KW-0326">Glycosidase</keyword>
<dbReference type="HOGENOM" id="CLU_009640_2_1_10"/>
<evidence type="ECO:0000256" key="1">
    <source>
        <dbReference type="ARBA" id="ARBA00001255"/>
    </source>
</evidence>
<dbReference type="InterPro" id="IPR050985">
    <property type="entry name" value="Alpha-glycosidase_related"/>
</dbReference>
<feature type="domain" description="Glycosyl hydrolase family 36 C-terminal" evidence="9">
    <location>
        <begin position="630"/>
        <end position="710"/>
    </location>
</feature>
<feature type="binding site" evidence="7">
    <location>
        <position position="426"/>
    </location>
    <ligand>
        <name>substrate</name>
    </ligand>
</feature>
<dbReference type="InterPro" id="IPR002252">
    <property type="entry name" value="Glyco_hydro_36"/>
</dbReference>
<evidence type="ECO:0000256" key="7">
    <source>
        <dbReference type="PIRSR" id="PIRSR005536-2"/>
    </source>
</evidence>
<proteinExistence type="inferred from homology"/>
<feature type="chain" id="PRO_5002489325" description="Alpha-galactosidase" evidence="8">
    <location>
        <begin position="19"/>
        <end position="714"/>
    </location>
</feature>
<keyword evidence="8" id="KW-0732">Signal</keyword>
<keyword evidence="3 5" id="KW-0378">Hydrolase</keyword>
<dbReference type="Pfam" id="PF02065">
    <property type="entry name" value="Melibiase"/>
    <property type="match status" value="1"/>
</dbReference>
<feature type="binding site" evidence="7">
    <location>
        <position position="183"/>
    </location>
    <ligand>
        <name>substrate</name>
    </ligand>
</feature>
<sequence>MKKLFIVLFALMAGMTWAQQSPVTAGSDGKSWTLATRSFIYQIRVSDQGKVNMFYFGDKSQNPDMLRNPLGEEITVRGGYSATTPMLEAVFKDRVRDIELTYEGSEMLTQDGYATLVIRQKDNYYPLAVTEYIRVLPEYDLLEKWVEIKNTGKKGNIEIENAQSGTFFLPKNAYELTHLSGRWGYEYQMNVTKLTQGLKTIQTKDLRSYGSSFFAIRPEGEQEETCGEVWFGSLQYSGNWRMDFEKYAPGEVQVTGGINFWDQLLVLQPGKSFTTPKMMIGYTNRGMEGVSQNLASFTREKVLYPSHRDQVRPVLYNSWYATTFDVNEEHQLALAKIAKDLGVEVFVIDDGWFKGRINDKGGLGDWTVDKNKFPNGLQPMIEKINALGLDFGIWIEPEMVNPNSDLYRQHPDWVFHYPNRTRHETRNQLMLNLAREDVYQYLYSCFSTLLRENNIKFIKWDMNRGVTEPGFLSAPTDEQRAVRIKYIENLYRLFETLRAEFPEVWFENCAGGGGRVDLGMMARTDFCWASDNTDPVERTFIQYSFLNAFPSNSMISWVTQEDWHNQRHPLEFKFDVSLCGVLGVGYDITKWSDKEKEVAREKIALYKEIRETVHKGDHYRLISPYEHNRSVLQFVNKPKSESVVFVYNLAEYPDNAIPETKRSKKVKLRGLEPDASYRIEGMDGLYAGRQLMNIGVEFPLYGAFKSRIFKIVKQ</sequence>
<feature type="binding site" evidence="7">
    <location>
        <position position="509"/>
    </location>
    <ligand>
        <name>substrate</name>
    </ligand>
</feature>
<name>A0A0F5JGT8_9BACT</name>
<dbReference type="STRING" id="927665.HMPREF1535_01600"/>
<dbReference type="InterPro" id="IPR031704">
    <property type="entry name" value="Glyco_hydro_36_N"/>
</dbReference>
<dbReference type="FunFam" id="3.20.20.70:FF:000118">
    <property type="entry name" value="Alpha-galactosidase"/>
    <property type="match status" value="1"/>
</dbReference>
<dbReference type="InterPro" id="IPR017853">
    <property type="entry name" value="GH"/>
</dbReference>
<dbReference type="GO" id="GO:0016052">
    <property type="term" value="P:carbohydrate catabolic process"/>
    <property type="evidence" value="ECO:0007669"/>
    <property type="project" value="InterPro"/>
</dbReference>
<evidence type="ECO:0000256" key="8">
    <source>
        <dbReference type="SAM" id="SignalP"/>
    </source>
</evidence>
<comment type="catalytic activity">
    <reaction evidence="1 5">
        <text>Hydrolysis of terminal, non-reducing alpha-D-galactose residues in alpha-D-galactosides, including galactose oligosaccharides, galactomannans and galactolipids.</text>
        <dbReference type="EC" id="3.2.1.22"/>
    </reaction>
</comment>
<dbReference type="InterPro" id="IPR013780">
    <property type="entry name" value="Glyco_hydro_b"/>
</dbReference>
<evidence type="ECO:0000313" key="12">
    <source>
        <dbReference type="Proteomes" id="UP000033047"/>
    </source>
</evidence>
<dbReference type="PATRIC" id="fig|927665.4.peg.1635"/>
<feature type="signal peptide" evidence="8">
    <location>
        <begin position="1"/>
        <end position="18"/>
    </location>
</feature>
<dbReference type="PRINTS" id="PR00743">
    <property type="entry name" value="GLHYDRLASE36"/>
</dbReference>
<feature type="binding site" evidence="7">
    <location>
        <position position="531"/>
    </location>
    <ligand>
        <name>substrate</name>
    </ligand>
</feature>
<dbReference type="Gene3D" id="3.20.20.70">
    <property type="entry name" value="Aldolase class I"/>
    <property type="match status" value="1"/>
</dbReference>
<evidence type="ECO:0000256" key="3">
    <source>
        <dbReference type="ARBA" id="ARBA00022801"/>
    </source>
</evidence>
<dbReference type="Pfam" id="PF16874">
    <property type="entry name" value="Glyco_hydro_36C"/>
    <property type="match status" value="1"/>
</dbReference>
<evidence type="ECO:0000259" key="9">
    <source>
        <dbReference type="Pfam" id="PF16874"/>
    </source>
</evidence>
<dbReference type="RefSeq" id="WP_046145772.1">
    <property type="nucleotide sequence ID" value="NZ_KQ033912.1"/>
</dbReference>
<protein>
    <recommendedName>
        <fullName evidence="2 5">Alpha-galactosidase</fullName>
        <ecNumber evidence="2 5">3.2.1.22</ecNumber>
    </recommendedName>
</protein>
<dbReference type="PIRSF" id="PIRSF005536">
    <property type="entry name" value="Agal"/>
    <property type="match status" value="1"/>
</dbReference>
<evidence type="ECO:0000256" key="4">
    <source>
        <dbReference type="ARBA" id="ARBA00023295"/>
    </source>
</evidence>
<dbReference type="InterPro" id="IPR013785">
    <property type="entry name" value="Aldolase_TIM"/>
</dbReference>
<dbReference type="EC" id="3.2.1.22" evidence="2 5"/>
<dbReference type="SUPFAM" id="SSF51445">
    <property type="entry name" value="(Trans)glycosidases"/>
    <property type="match status" value="1"/>
</dbReference>
<dbReference type="CDD" id="cd14791">
    <property type="entry name" value="GH36"/>
    <property type="match status" value="1"/>
</dbReference>
<reference evidence="11 12" key="1">
    <citation type="submission" date="2013-04" db="EMBL/GenBank/DDBJ databases">
        <title>The Genome Sequence of Parabacteroides goldsteinii DSM 19448.</title>
        <authorList>
            <consortium name="The Broad Institute Genomics Platform"/>
            <person name="Earl A."/>
            <person name="Ward D."/>
            <person name="Feldgarden M."/>
            <person name="Gevers D."/>
            <person name="Martens E."/>
            <person name="Sakamoto M."/>
            <person name="Benno Y."/>
            <person name="Song Y."/>
            <person name="Liu C."/>
            <person name="Lee J."/>
            <person name="Bolanos M."/>
            <person name="Vaisanen M.L."/>
            <person name="Finegold S.M."/>
            <person name="Walker B."/>
            <person name="Young S."/>
            <person name="Zeng Q."/>
            <person name="Gargeya S."/>
            <person name="Fitzgerald M."/>
            <person name="Haas B."/>
            <person name="Abouelleil A."/>
            <person name="Allen A.W."/>
            <person name="Alvarado L."/>
            <person name="Arachchi H.M."/>
            <person name="Berlin A.M."/>
            <person name="Chapman S.B."/>
            <person name="Gainer-Dewar J."/>
            <person name="Goldberg J."/>
            <person name="Griggs A."/>
            <person name="Gujja S."/>
            <person name="Hansen M."/>
            <person name="Howarth C."/>
            <person name="Imamovic A."/>
            <person name="Ireland A."/>
            <person name="Larimer J."/>
            <person name="McCowan C."/>
            <person name="Murphy C."/>
            <person name="Pearson M."/>
            <person name="Poon T.W."/>
            <person name="Priest M."/>
            <person name="Roberts A."/>
            <person name="Saif S."/>
            <person name="Shea T."/>
            <person name="Sisk P."/>
            <person name="Sykes S."/>
            <person name="Wortman J."/>
            <person name="Nusbaum C."/>
            <person name="Birren B."/>
        </authorList>
    </citation>
    <scope>NUCLEOTIDE SEQUENCE [LARGE SCALE GENOMIC DNA]</scope>
    <source>
        <strain evidence="11 12">DSM 19448</strain>
    </source>
</reference>
<feature type="active site" description="Nucleophile" evidence="6">
    <location>
        <position position="461"/>
    </location>
</feature>
<dbReference type="Proteomes" id="UP000033047">
    <property type="component" value="Unassembled WGS sequence"/>
</dbReference>
<dbReference type="PANTHER" id="PTHR43053:SF3">
    <property type="entry name" value="ALPHA-GALACTOSIDASE C-RELATED"/>
    <property type="match status" value="1"/>
</dbReference>
<dbReference type="InterPro" id="IPR038417">
    <property type="entry name" value="Alpga-gal_N_sf"/>
</dbReference>
<evidence type="ECO:0000256" key="6">
    <source>
        <dbReference type="PIRSR" id="PIRSR005536-1"/>
    </source>
</evidence>
<feature type="active site" description="Proton donor" evidence="6">
    <location>
        <position position="531"/>
    </location>
</feature>
<organism evidence="11 12">
    <name type="scientific">Parabacteroides goldsteinii DSM 19448 = WAL 12034</name>
    <dbReference type="NCBI Taxonomy" id="927665"/>
    <lineage>
        <taxon>Bacteria</taxon>
        <taxon>Pseudomonadati</taxon>
        <taxon>Bacteroidota</taxon>
        <taxon>Bacteroidia</taxon>
        <taxon>Bacteroidales</taxon>
        <taxon>Tannerellaceae</taxon>
        <taxon>Parabacteroides</taxon>
    </lineage>
</organism>
<evidence type="ECO:0000256" key="2">
    <source>
        <dbReference type="ARBA" id="ARBA00012755"/>
    </source>
</evidence>
<evidence type="ECO:0000256" key="5">
    <source>
        <dbReference type="PIRNR" id="PIRNR005536"/>
    </source>
</evidence>
<comment type="caution">
    <text evidence="11">The sequence shown here is derived from an EMBL/GenBank/DDBJ whole genome shotgun (WGS) entry which is preliminary data.</text>
</comment>
<dbReference type="EMBL" id="AQHV01000010">
    <property type="protein sequence ID" value="KKB56948.1"/>
    <property type="molecule type" value="Genomic_DNA"/>
</dbReference>
<dbReference type="AlphaFoldDB" id="A0A0F5JGT8"/>
<accession>A0A0F5JGT8</accession>
<evidence type="ECO:0000259" key="10">
    <source>
        <dbReference type="Pfam" id="PF16875"/>
    </source>
</evidence>
<feature type="binding site" evidence="7">
    <location>
        <begin position="459"/>
        <end position="463"/>
    </location>
    <ligand>
        <name>substrate</name>
    </ligand>
</feature>